<comment type="caution">
    <text evidence="1">The sequence shown here is derived from an EMBL/GenBank/DDBJ whole genome shotgun (WGS) entry which is preliminary data.</text>
</comment>
<gene>
    <name evidence="1" type="ORF">MENTE1834_LOCUS13824</name>
</gene>
<keyword evidence="2" id="KW-1185">Reference proteome</keyword>
<protein>
    <submittedName>
        <fullName evidence="1">Uncharacterized protein</fullName>
    </submittedName>
</protein>
<name>A0ACB0YLC2_MELEN</name>
<evidence type="ECO:0000313" key="2">
    <source>
        <dbReference type="Proteomes" id="UP001497535"/>
    </source>
</evidence>
<accession>A0ACB0YLC2</accession>
<reference evidence="1" key="1">
    <citation type="submission" date="2023-11" db="EMBL/GenBank/DDBJ databases">
        <authorList>
            <person name="Poullet M."/>
        </authorList>
    </citation>
    <scope>NUCLEOTIDE SEQUENCE</scope>
    <source>
        <strain evidence="1">E1834</strain>
    </source>
</reference>
<evidence type="ECO:0000313" key="1">
    <source>
        <dbReference type="EMBL" id="CAK5052219.1"/>
    </source>
</evidence>
<dbReference type="Proteomes" id="UP001497535">
    <property type="component" value="Unassembled WGS sequence"/>
</dbReference>
<sequence length="79" mass="8846">MNRVASLCEGWTEIWRKAFITSVIITICGIRNRSKIPTKSGRITGPGSNVSFSEFSFPMCADPSYTIRSLWVITGWCGR</sequence>
<proteinExistence type="predicted"/>
<organism evidence="1 2">
    <name type="scientific">Meloidogyne enterolobii</name>
    <name type="common">Root-knot nematode worm</name>
    <name type="synonym">Meloidogyne mayaguensis</name>
    <dbReference type="NCBI Taxonomy" id="390850"/>
    <lineage>
        <taxon>Eukaryota</taxon>
        <taxon>Metazoa</taxon>
        <taxon>Ecdysozoa</taxon>
        <taxon>Nematoda</taxon>
        <taxon>Chromadorea</taxon>
        <taxon>Rhabditida</taxon>
        <taxon>Tylenchina</taxon>
        <taxon>Tylenchomorpha</taxon>
        <taxon>Tylenchoidea</taxon>
        <taxon>Meloidogynidae</taxon>
        <taxon>Meloidogyninae</taxon>
        <taxon>Meloidogyne</taxon>
    </lineage>
</organism>
<dbReference type="EMBL" id="CAVMJV010000014">
    <property type="protein sequence ID" value="CAK5052219.1"/>
    <property type="molecule type" value="Genomic_DNA"/>
</dbReference>